<keyword evidence="2" id="KW-0472">Membrane</keyword>
<feature type="compositionally biased region" description="Low complexity" evidence="1">
    <location>
        <begin position="240"/>
        <end position="253"/>
    </location>
</feature>
<organism evidence="3 4">
    <name type="scientific">Cryobacterium shii</name>
    <dbReference type="NCBI Taxonomy" id="1259235"/>
    <lineage>
        <taxon>Bacteria</taxon>
        <taxon>Bacillati</taxon>
        <taxon>Actinomycetota</taxon>
        <taxon>Actinomycetes</taxon>
        <taxon>Micrococcales</taxon>
        <taxon>Microbacteriaceae</taxon>
        <taxon>Cryobacterium</taxon>
    </lineage>
</organism>
<gene>
    <name evidence="3" type="ORF">E3O49_14060</name>
</gene>
<feature type="region of interest" description="Disordered" evidence="1">
    <location>
        <begin position="467"/>
        <end position="498"/>
    </location>
</feature>
<dbReference type="Pfam" id="PF14333">
    <property type="entry name" value="DUF4389"/>
    <property type="match status" value="2"/>
</dbReference>
<keyword evidence="4" id="KW-1185">Reference proteome</keyword>
<name>A0AAQ2C493_9MICO</name>
<dbReference type="RefSeq" id="WP_134402620.1">
    <property type="nucleotide sequence ID" value="NZ_SOFY01000077.1"/>
</dbReference>
<evidence type="ECO:0000313" key="3">
    <source>
        <dbReference type="EMBL" id="TFC42472.1"/>
    </source>
</evidence>
<feature type="region of interest" description="Disordered" evidence="1">
    <location>
        <begin position="240"/>
        <end position="259"/>
    </location>
</feature>
<evidence type="ECO:0000313" key="4">
    <source>
        <dbReference type="Proteomes" id="UP000297403"/>
    </source>
</evidence>
<feature type="transmembrane region" description="Helical" evidence="2">
    <location>
        <begin position="6"/>
        <end position="32"/>
    </location>
</feature>
<keyword evidence="2" id="KW-0812">Transmembrane</keyword>
<evidence type="ECO:0000256" key="2">
    <source>
        <dbReference type="SAM" id="Phobius"/>
    </source>
</evidence>
<feature type="transmembrane region" description="Helical" evidence="2">
    <location>
        <begin position="280"/>
        <end position="310"/>
    </location>
</feature>
<protein>
    <submittedName>
        <fullName evidence="3">DUF4389 domain-containing protein</fullName>
    </submittedName>
</protein>
<reference evidence="3 4" key="1">
    <citation type="submission" date="2019-03" db="EMBL/GenBank/DDBJ databases">
        <title>Genomics of glacier-inhabiting Cryobacterium strains.</title>
        <authorList>
            <person name="Liu Q."/>
            <person name="Xin Y.-H."/>
        </authorList>
    </citation>
    <scope>NUCLEOTIDE SEQUENCE [LARGE SCALE GENOMIC DNA]</scope>
    <source>
        <strain evidence="4">TMT1-22</strain>
    </source>
</reference>
<accession>A0AAQ2C493</accession>
<comment type="caution">
    <text evidence="3">The sequence shown here is derived from an EMBL/GenBank/DDBJ whole genome shotgun (WGS) entry which is preliminary data.</text>
</comment>
<dbReference type="InterPro" id="IPR025498">
    <property type="entry name" value="DUF4389"/>
</dbReference>
<feature type="transmembrane region" description="Helical" evidence="2">
    <location>
        <begin position="378"/>
        <end position="398"/>
    </location>
</feature>
<feature type="transmembrane region" description="Helical" evidence="2">
    <location>
        <begin position="410"/>
        <end position="429"/>
    </location>
</feature>
<proteinExistence type="predicted"/>
<dbReference type="EMBL" id="SOFY01000077">
    <property type="protein sequence ID" value="TFC42472.1"/>
    <property type="molecule type" value="Genomic_DNA"/>
</dbReference>
<sequence length="498" mass="52825">MKPGFVVMLVFGTILSLLGFSLAVAGTVGAAAGSTRDDSGYFTTPAAPLSTEAYALTSPRMAVEGEGVPSDLVTLRLRASTSNGNDVFVGIAPQADVDRYLAGVNHTEVRTVTGSPFRVGYRDIPGNAVPGAPGDQSFWTESAEGSGPQQITWRLDPGNWAIVVMNADASPGVDVAVQAGAHLGFIRYLGPLAVGLLLLGVSLLVLGLVLTVFGAIGLGRNGPPPAGGVPAAGAGPPGAGIAAGPATSDTSDTSDTRPYPARLTGTLDEGLSRWLWLVKWILVIPHVVVLWFFWFGFFVTTVVAGVAILFTGRYPVSLFRYNVGVLRWSWRVAFYSYSALGTDRYPPFSLEPAADYPADLEIDYPEHLSHGLVLVKSWLLAIPHLLVVAAFTGSATSWQSGDWGRGVTTGTPSLIGVLVLIAAVILLFTDRYRRGLFDLILGIDRWIFRVFAYTALFRDDYPPFRLDQGPAEPPSRNAMPLASPPATQTMPPPASTAP</sequence>
<evidence type="ECO:0000256" key="1">
    <source>
        <dbReference type="SAM" id="MobiDB-lite"/>
    </source>
</evidence>
<dbReference type="AlphaFoldDB" id="A0AAQ2C493"/>
<keyword evidence="2" id="KW-1133">Transmembrane helix</keyword>
<feature type="transmembrane region" description="Helical" evidence="2">
    <location>
        <begin position="192"/>
        <end position="216"/>
    </location>
</feature>
<dbReference type="Proteomes" id="UP000297403">
    <property type="component" value="Unassembled WGS sequence"/>
</dbReference>